<evidence type="ECO:0000313" key="1">
    <source>
        <dbReference type="EMBL" id="MFC5745363.1"/>
    </source>
</evidence>
<accession>A0ABW0ZSG4</accession>
<organism evidence="1 2">
    <name type="scientific">Actinomadura rugatobispora</name>
    <dbReference type="NCBI Taxonomy" id="1994"/>
    <lineage>
        <taxon>Bacteria</taxon>
        <taxon>Bacillati</taxon>
        <taxon>Actinomycetota</taxon>
        <taxon>Actinomycetes</taxon>
        <taxon>Streptosporangiales</taxon>
        <taxon>Thermomonosporaceae</taxon>
        <taxon>Actinomadura</taxon>
    </lineage>
</organism>
<keyword evidence="2" id="KW-1185">Reference proteome</keyword>
<dbReference type="SUPFAM" id="SSF69118">
    <property type="entry name" value="AhpD-like"/>
    <property type="match status" value="1"/>
</dbReference>
<dbReference type="EMBL" id="JBHSON010000007">
    <property type="protein sequence ID" value="MFC5745363.1"/>
    <property type="molecule type" value="Genomic_DNA"/>
</dbReference>
<dbReference type="InterPro" id="IPR029032">
    <property type="entry name" value="AhpD-like"/>
</dbReference>
<reference evidence="2" key="1">
    <citation type="journal article" date="2019" name="Int. J. Syst. Evol. Microbiol.">
        <title>The Global Catalogue of Microorganisms (GCM) 10K type strain sequencing project: providing services to taxonomists for standard genome sequencing and annotation.</title>
        <authorList>
            <consortium name="The Broad Institute Genomics Platform"/>
            <consortium name="The Broad Institute Genome Sequencing Center for Infectious Disease"/>
            <person name="Wu L."/>
            <person name="Ma J."/>
        </authorList>
    </citation>
    <scope>NUCLEOTIDE SEQUENCE [LARGE SCALE GENOMIC DNA]</scope>
    <source>
        <strain evidence="2">KCTC 42087</strain>
    </source>
</reference>
<dbReference type="Proteomes" id="UP001596074">
    <property type="component" value="Unassembled WGS sequence"/>
</dbReference>
<dbReference type="Gene3D" id="1.20.1290.10">
    <property type="entry name" value="AhpD-like"/>
    <property type="match status" value="1"/>
</dbReference>
<comment type="caution">
    <text evidence="1">The sequence shown here is derived from an EMBL/GenBank/DDBJ whole genome shotgun (WGS) entry which is preliminary data.</text>
</comment>
<sequence length="187" mass="19954">MSDAVRRLRYDELDDDLRAALAPRVERLGYLGEFFALAGHQPAALLAFHRFTEALKEALPAEVTEAVALTVATELSNDYERCQHERLALRLGFDRQWIAAAGGRAGSDPAALGPAAACARRLALAMVARHGHDVAAELDDAVRVLGERDTIGVTLLVARYTAHATVANAFAIQPPVGSVFDEPVGGG</sequence>
<evidence type="ECO:0008006" key="3">
    <source>
        <dbReference type="Google" id="ProtNLM"/>
    </source>
</evidence>
<name>A0ABW0ZSG4_9ACTN</name>
<proteinExistence type="predicted"/>
<dbReference type="RefSeq" id="WP_378280986.1">
    <property type="nucleotide sequence ID" value="NZ_JBHSON010000007.1"/>
</dbReference>
<gene>
    <name evidence="1" type="ORF">ACFPZN_07085</name>
</gene>
<evidence type="ECO:0000313" key="2">
    <source>
        <dbReference type="Proteomes" id="UP001596074"/>
    </source>
</evidence>
<protein>
    <recommendedName>
        <fullName evidence="3">Carboxymuconolactone decarboxylase family protein</fullName>
    </recommendedName>
</protein>